<proteinExistence type="predicted"/>
<dbReference type="RefSeq" id="WP_007783277.1">
    <property type="nucleotide sequence ID" value="NZ_CM001441.1"/>
</dbReference>
<name>H5Y3Z9_9FIRM</name>
<dbReference type="Gene3D" id="3.30.870.10">
    <property type="entry name" value="Endonuclease Chain A"/>
    <property type="match status" value="1"/>
</dbReference>
<evidence type="ECO:0000313" key="4">
    <source>
        <dbReference type="Proteomes" id="UP000005104"/>
    </source>
</evidence>
<dbReference type="InterPro" id="IPR006935">
    <property type="entry name" value="Helicase/UvrB_N"/>
</dbReference>
<dbReference type="InterPro" id="IPR025202">
    <property type="entry name" value="PLD-like_dom"/>
</dbReference>
<dbReference type="CDD" id="cd17926">
    <property type="entry name" value="DEXHc_RE"/>
    <property type="match status" value="1"/>
</dbReference>
<dbReference type="Pfam" id="PF04851">
    <property type="entry name" value="ResIII"/>
    <property type="match status" value="1"/>
</dbReference>
<feature type="domain" description="Helicase ATP-binding" evidence="2">
    <location>
        <begin position="466"/>
        <end position="633"/>
    </location>
</feature>
<dbReference type="SUPFAM" id="SSF56024">
    <property type="entry name" value="Phospholipase D/nuclease"/>
    <property type="match status" value="1"/>
</dbReference>
<evidence type="ECO:0000313" key="3">
    <source>
        <dbReference type="EMBL" id="EHQ89537.1"/>
    </source>
</evidence>
<dbReference type="GO" id="GO:0005524">
    <property type="term" value="F:ATP binding"/>
    <property type="evidence" value="ECO:0007669"/>
    <property type="project" value="InterPro"/>
</dbReference>
<dbReference type="PROSITE" id="PS51192">
    <property type="entry name" value="HELICASE_ATP_BIND_1"/>
    <property type="match status" value="1"/>
</dbReference>
<dbReference type="InterPro" id="IPR014001">
    <property type="entry name" value="Helicase_ATP-bd"/>
</dbReference>
<dbReference type="GO" id="GO:0005829">
    <property type="term" value="C:cytosol"/>
    <property type="evidence" value="ECO:0007669"/>
    <property type="project" value="TreeGrafter"/>
</dbReference>
<evidence type="ECO:0000259" key="1">
    <source>
        <dbReference type="PROSITE" id="PS50035"/>
    </source>
</evidence>
<organism evidence="3 4">
    <name type="scientific">Desulfosporosinus youngiae DSM 17734</name>
    <dbReference type="NCBI Taxonomy" id="768710"/>
    <lineage>
        <taxon>Bacteria</taxon>
        <taxon>Bacillati</taxon>
        <taxon>Bacillota</taxon>
        <taxon>Clostridia</taxon>
        <taxon>Eubacteriales</taxon>
        <taxon>Desulfitobacteriaceae</taxon>
        <taxon>Desulfosporosinus</taxon>
    </lineage>
</organism>
<accession>H5Y3Z9</accession>
<dbReference type="CDD" id="cd18785">
    <property type="entry name" value="SF2_C"/>
    <property type="match status" value="1"/>
</dbReference>
<dbReference type="Gene3D" id="3.40.50.300">
    <property type="entry name" value="P-loop containing nucleotide triphosphate hydrolases"/>
    <property type="match status" value="2"/>
</dbReference>
<dbReference type="PROSITE" id="PS50035">
    <property type="entry name" value="PLD"/>
    <property type="match status" value="1"/>
</dbReference>
<sequence length="984" mass="112369">MTFEELLKHYQTLIKENCKLKDEIVHLKAKLDALEHQVTITGCSDFAVENIPHQTILPLELFRHESEDQALPPEIDNQSDPEEKVKLFMSYFKGRDDVYGKRWENKKKGTAGYSPSCLNEWKSELCRKPMGKCVDCPNKAYAVLDERVIDDHLRGKNNLVAGIYPLCLDETCYFLAIDFDEEEWQKDITQLREVCSQFDFPIVIERSRSGKGAHAWIFFEKPIAASLARKLGSALLTYAMNKRHEITFKSYDRFFPNQDTMPKGGLGNLIALPLQKTARANNNSVFVDENFEPFKDQWAYLAAVRKLSEDDVDRLIAKLCYGNELGLLKTDDQTESEKPWETNRVKLSKDDFSDNLEIVKANMLFIPKTGVSQRALNHLKRLAAFKNPEFYKAQAMRLPTFDKPRIISCSDETEEYLCLPRGCESDLVALCTELGIETDFIDKTNHGNTIDVQFKGILRDEQLQAVNLLLKHDLGVLSGTTAFGKTVAAIKLIAERNVNTLILVDKVSLVSQWKKRLKEFLIINEVSPDDAGRNPRGRKRKKDNIGQLGAGKDDLGGIIDIALLQSLNRMGEVKNCVKEYGMIIVDECHHISAFSFEQILKNSNAKYVYGLTATPIRKDGHQPIIFMQCGPIRYKDDAKKQAAKRPFEHYVIPRFTAMRVPLDKIEKDVSIQELYSEIVVNELRNQRIIDDIVKSFQGGRNCLVITERTAHVALLAERLSEKIPDVIAVTGGMGIKETREIMARISETPADKPLTIVATGKYIGEGFDEPRLDTLFLVMPISWKGTLQQYAGRLHRLFENKNEVLIYDYVDIHIRMLEKMYHKRLNGYASIGYKAKGESITEESVNSIYIKDNFLPVYSNDVINAAREILIVSPFITRKRTLQMMQYLIVALQNNVRVIVVTRPSEDFKEKDRSRIQETVDIMKNAGISIVFRSRIHQKYAVIDQKLVWYGSINLLSFGSTEESIMRLDSPNIASELIWSMENK</sequence>
<dbReference type="SMART" id="SM00487">
    <property type="entry name" value="DEXDc"/>
    <property type="match status" value="1"/>
</dbReference>
<dbReference type="eggNOG" id="COG1502">
    <property type="taxonomic scope" value="Bacteria"/>
</dbReference>
<gene>
    <name evidence="3" type="ORF">DesyoDRAFT_2462</name>
</gene>
<dbReference type="InterPro" id="IPR027417">
    <property type="entry name" value="P-loop_NTPase"/>
</dbReference>
<dbReference type="InterPro" id="IPR054347">
    <property type="entry name" value="TOTE_primase"/>
</dbReference>
<dbReference type="eggNOG" id="COG4951">
    <property type="taxonomic scope" value="Bacteria"/>
</dbReference>
<dbReference type="Pfam" id="PF13091">
    <property type="entry name" value="PLDc_2"/>
    <property type="match status" value="1"/>
</dbReference>
<dbReference type="AlphaFoldDB" id="H5Y3Z9"/>
<dbReference type="GO" id="GO:0006793">
    <property type="term" value="P:phosphorus metabolic process"/>
    <property type="evidence" value="ECO:0007669"/>
    <property type="project" value="UniProtKB-ARBA"/>
</dbReference>
<dbReference type="InterPro" id="IPR050742">
    <property type="entry name" value="Helicase_Restrict-Modif_Enz"/>
</dbReference>
<dbReference type="PANTHER" id="PTHR47396:SF1">
    <property type="entry name" value="ATP-DEPENDENT HELICASE IRC3-RELATED"/>
    <property type="match status" value="1"/>
</dbReference>
<reference evidence="3 4" key="1">
    <citation type="submission" date="2011-11" db="EMBL/GenBank/DDBJ databases">
        <title>The Noncontiguous Finished genome of Desulfosporosinus youngiae DSM 17734.</title>
        <authorList>
            <consortium name="US DOE Joint Genome Institute (JGI-PGF)"/>
            <person name="Lucas S."/>
            <person name="Han J."/>
            <person name="Lapidus A."/>
            <person name="Cheng J.-F."/>
            <person name="Goodwin L."/>
            <person name="Pitluck S."/>
            <person name="Peters L."/>
            <person name="Ovchinnikova G."/>
            <person name="Lu M."/>
            <person name="Land M.L."/>
            <person name="Hauser L."/>
            <person name="Pester M."/>
            <person name="Spring S."/>
            <person name="Ollivier B."/>
            <person name="Rattei T."/>
            <person name="Klenk H.-P."/>
            <person name="Wagner M."/>
            <person name="Loy A."/>
            <person name="Woyke T.J."/>
        </authorList>
    </citation>
    <scope>NUCLEOTIDE SEQUENCE [LARGE SCALE GENOMIC DNA]</scope>
    <source>
        <strain evidence="3 4">DSM 17734</strain>
    </source>
</reference>
<dbReference type="HOGENOM" id="CLU_011771_1_0_9"/>
<dbReference type="Pfam" id="PF22548">
    <property type="entry name" value="AEP-TOTE"/>
    <property type="match status" value="1"/>
</dbReference>
<dbReference type="Proteomes" id="UP000005104">
    <property type="component" value="Chromosome"/>
</dbReference>
<dbReference type="OrthoDB" id="9802848at2"/>
<dbReference type="InterPro" id="IPR001736">
    <property type="entry name" value="PLipase_D/transphosphatidylase"/>
</dbReference>
<dbReference type="STRING" id="768710.DesyoDRAFT_2462"/>
<dbReference type="PANTHER" id="PTHR47396">
    <property type="entry name" value="TYPE I RESTRICTION ENZYME ECOKI R PROTEIN"/>
    <property type="match status" value="1"/>
</dbReference>
<evidence type="ECO:0008006" key="5">
    <source>
        <dbReference type="Google" id="ProtNLM"/>
    </source>
</evidence>
<dbReference type="EMBL" id="CM001441">
    <property type="protein sequence ID" value="EHQ89537.1"/>
    <property type="molecule type" value="Genomic_DNA"/>
</dbReference>
<dbReference type="SUPFAM" id="SSF52540">
    <property type="entry name" value="P-loop containing nucleoside triphosphate hydrolases"/>
    <property type="match status" value="2"/>
</dbReference>
<dbReference type="eggNOG" id="COG1061">
    <property type="taxonomic scope" value="Bacteria"/>
</dbReference>
<keyword evidence="4" id="KW-1185">Reference proteome</keyword>
<feature type="domain" description="PLD phosphodiesterase" evidence="1">
    <location>
        <begin position="932"/>
        <end position="955"/>
    </location>
</feature>
<dbReference type="GO" id="GO:0003677">
    <property type="term" value="F:DNA binding"/>
    <property type="evidence" value="ECO:0007669"/>
    <property type="project" value="InterPro"/>
</dbReference>
<dbReference type="GO" id="GO:0016787">
    <property type="term" value="F:hydrolase activity"/>
    <property type="evidence" value="ECO:0007669"/>
    <property type="project" value="InterPro"/>
</dbReference>
<protein>
    <recommendedName>
        <fullName evidence="5">DNA/RNA helicase, superfamily II</fullName>
    </recommendedName>
</protein>
<evidence type="ECO:0000259" key="2">
    <source>
        <dbReference type="PROSITE" id="PS51192"/>
    </source>
</evidence>
<dbReference type="CDD" id="cd09126">
    <property type="entry name" value="PLDc_C_DEXD_like"/>
    <property type="match status" value="1"/>
</dbReference>